<organism evidence="19 20">
    <name type="scientific">Hornefia porci</name>
    <dbReference type="NCBI Taxonomy" id="2652292"/>
    <lineage>
        <taxon>Bacteria</taxon>
        <taxon>Bacillati</taxon>
        <taxon>Bacillota</taxon>
        <taxon>Clostridia</taxon>
        <taxon>Peptostreptococcales</taxon>
        <taxon>Anaerovoracaceae</taxon>
        <taxon>Hornefia</taxon>
    </lineage>
</organism>
<evidence type="ECO:0000259" key="18">
    <source>
        <dbReference type="Pfam" id="PF07992"/>
    </source>
</evidence>
<evidence type="ECO:0000313" key="20">
    <source>
        <dbReference type="Proteomes" id="UP000187404"/>
    </source>
</evidence>
<keyword evidence="11 16" id="KW-0676">Redox-active center</keyword>
<feature type="disulfide bond" description="Redox-active" evidence="15">
    <location>
        <begin position="41"/>
        <end position="46"/>
    </location>
</feature>
<dbReference type="SUPFAM" id="SSF55424">
    <property type="entry name" value="FAD/NAD-linked reductases, dimerisation (C-terminal) domain"/>
    <property type="match status" value="1"/>
</dbReference>
<dbReference type="GO" id="GO:0004148">
    <property type="term" value="F:dihydrolipoyl dehydrogenase (NADH) activity"/>
    <property type="evidence" value="ECO:0007669"/>
    <property type="project" value="UniProtKB-EC"/>
</dbReference>
<evidence type="ECO:0000256" key="14">
    <source>
        <dbReference type="PIRSR" id="PIRSR000350-3"/>
    </source>
</evidence>
<evidence type="ECO:0000256" key="11">
    <source>
        <dbReference type="ARBA" id="ARBA00023284"/>
    </source>
</evidence>
<feature type="binding site" evidence="14">
    <location>
        <begin position="181"/>
        <end position="188"/>
    </location>
    <ligand>
        <name>NAD(+)</name>
        <dbReference type="ChEBI" id="CHEBI:57540"/>
    </ligand>
</feature>
<reference evidence="19 20" key="1">
    <citation type="journal article" date="2016" name="Appl. Environ. Microbiol.">
        <title>Function and Phylogeny of Bacterial Butyryl Coenzyme A:Acetate Transferases and Their Diversity in the Proximal Colon of Swine.</title>
        <authorList>
            <person name="Trachsel J."/>
            <person name="Bayles D.O."/>
            <person name="Looft T."/>
            <person name="Levine U.Y."/>
            <person name="Allen H.K."/>
        </authorList>
    </citation>
    <scope>NUCLEOTIDE SEQUENCE [LARGE SCALE GENOMIC DNA]</scope>
    <source>
        <strain evidence="19 20">68-3-10</strain>
    </source>
</reference>
<evidence type="ECO:0000256" key="3">
    <source>
        <dbReference type="ARBA" id="ARBA00012608"/>
    </source>
</evidence>
<evidence type="ECO:0000313" key="19">
    <source>
        <dbReference type="EMBL" id="OLR55888.1"/>
    </source>
</evidence>
<feature type="active site" description="Proton acceptor" evidence="13">
    <location>
        <position position="443"/>
    </location>
</feature>
<feature type="binding site" evidence="14">
    <location>
        <position position="272"/>
    </location>
    <ligand>
        <name>NAD(+)</name>
        <dbReference type="ChEBI" id="CHEBI:57540"/>
    </ligand>
</feature>
<comment type="caution">
    <text evidence="19">The sequence shown here is derived from an EMBL/GenBank/DDBJ whole genome shotgun (WGS) entry which is preliminary data.</text>
</comment>
<evidence type="ECO:0000256" key="6">
    <source>
        <dbReference type="ARBA" id="ARBA00022630"/>
    </source>
</evidence>
<keyword evidence="10" id="KW-1015">Disulfide bond</keyword>
<evidence type="ECO:0000256" key="7">
    <source>
        <dbReference type="ARBA" id="ARBA00022827"/>
    </source>
</evidence>
<evidence type="ECO:0000256" key="13">
    <source>
        <dbReference type="PIRSR" id="PIRSR000350-2"/>
    </source>
</evidence>
<dbReference type="GO" id="GO:0005737">
    <property type="term" value="C:cytoplasm"/>
    <property type="evidence" value="ECO:0007669"/>
    <property type="project" value="UniProtKB-SubCell"/>
</dbReference>
<accession>A0A1Q9JI52</accession>
<evidence type="ECO:0000256" key="12">
    <source>
        <dbReference type="ARBA" id="ARBA00049187"/>
    </source>
</evidence>
<evidence type="ECO:0000256" key="15">
    <source>
        <dbReference type="PIRSR" id="PIRSR000350-4"/>
    </source>
</evidence>
<keyword evidence="8 16" id="KW-0560">Oxidoreductase</keyword>
<dbReference type="STRING" id="1261640.BHK98_07335"/>
<feature type="binding site" evidence="14">
    <location>
        <position position="312"/>
    </location>
    <ligand>
        <name>FAD</name>
        <dbReference type="ChEBI" id="CHEBI:57692"/>
    </ligand>
</feature>
<dbReference type="InterPro" id="IPR036188">
    <property type="entry name" value="FAD/NAD-bd_sf"/>
</dbReference>
<feature type="domain" description="FAD/NAD(P)-binding" evidence="18">
    <location>
        <begin position="4"/>
        <end position="328"/>
    </location>
</feature>
<dbReference type="NCBIfam" id="TIGR01350">
    <property type="entry name" value="lipoamide_DH"/>
    <property type="match status" value="1"/>
</dbReference>
<keyword evidence="9 14" id="KW-0520">NAD</keyword>
<dbReference type="EC" id="1.8.1.4" evidence="3 16"/>
<dbReference type="GO" id="GO:0050660">
    <property type="term" value="F:flavin adenine dinucleotide binding"/>
    <property type="evidence" value="ECO:0007669"/>
    <property type="project" value="InterPro"/>
</dbReference>
<dbReference type="SUPFAM" id="SSF51905">
    <property type="entry name" value="FAD/NAD(P)-binding domain"/>
    <property type="match status" value="1"/>
</dbReference>
<evidence type="ECO:0000256" key="10">
    <source>
        <dbReference type="ARBA" id="ARBA00023157"/>
    </source>
</evidence>
<dbReference type="Pfam" id="PF07992">
    <property type="entry name" value="Pyr_redox_2"/>
    <property type="match status" value="1"/>
</dbReference>
<evidence type="ECO:0000256" key="2">
    <source>
        <dbReference type="ARBA" id="ARBA00007532"/>
    </source>
</evidence>
<dbReference type="EMBL" id="MJIE01000001">
    <property type="protein sequence ID" value="OLR55888.1"/>
    <property type="molecule type" value="Genomic_DNA"/>
</dbReference>
<dbReference type="InterPro" id="IPR001100">
    <property type="entry name" value="Pyr_nuc-diS_OxRdtase"/>
</dbReference>
<comment type="similarity">
    <text evidence="2 16">Belongs to the class-I pyridine nucleotide-disulfide oxidoreductase family.</text>
</comment>
<comment type="subcellular location">
    <subcellularLocation>
        <location evidence="1">Cytoplasm</location>
    </subcellularLocation>
</comment>
<feature type="binding site" evidence="14">
    <location>
        <position position="204"/>
    </location>
    <ligand>
        <name>NAD(+)</name>
        <dbReference type="ChEBI" id="CHEBI:57540"/>
    </ligand>
</feature>
<dbReference type="InterPro" id="IPR012999">
    <property type="entry name" value="Pyr_OxRdtase_I_AS"/>
</dbReference>
<proteinExistence type="inferred from homology"/>
<feature type="binding site" evidence="14">
    <location>
        <begin position="143"/>
        <end position="145"/>
    </location>
    <ligand>
        <name>FAD</name>
        <dbReference type="ChEBI" id="CHEBI:57692"/>
    </ligand>
</feature>
<dbReference type="OrthoDB" id="9807946at2"/>
<dbReference type="Proteomes" id="UP000187404">
    <property type="component" value="Unassembled WGS sequence"/>
</dbReference>
<dbReference type="PRINTS" id="PR00411">
    <property type="entry name" value="PNDRDTASEI"/>
</dbReference>
<protein>
    <recommendedName>
        <fullName evidence="4 16">Dihydrolipoyl dehydrogenase</fullName>
        <ecNumber evidence="3 16">1.8.1.4</ecNumber>
    </recommendedName>
</protein>
<comment type="cofactor">
    <cofactor evidence="14 16">
        <name>FAD</name>
        <dbReference type="ChEBI" id="CHEBI:57692"/>
    </cofactor>
    <text evidence="14 16">Binds 1 FAD per subunit.</text>
</comment>
<dbReference type="PRINTS" id="PR00368">
    <property type="entry name" value="FADPNR"/>
</dbReference>
<keyword evidence="7 14" id="KW-0274">FAD</keyword>
<dbReference type="GO" id="GO:0006103">
    <property type="term" value="P:2-oxoglutarate metabolic process"/>
    <property type="evidence" value="ECO:0007669"/>
    <property type="project" value="TreeGrafter"/>
</dbReference>
<dbReference type="AlphaFoldDB" id="A0A1Q9JI52"/>
<dbReference type="RefSeq" id="WP_075712960.1">
    <property type="nucleotide sequence ID" value="NZ_MJIE01000001.1"/>
</dbReference>
<dbReference type="Gene3D" id="3.50.50.60">
    <property type="entry name" value="FAD/NAD(P)-binding domain"/>
    <property type="match status" value="2"/>
</dbReference>
<feature type="domain" description="Pyridine nucleotide-disulphide oxidoreductase dimerisation" evidence="17">
    <location>
        <begin position="348"/>
        <end position="454"/>
    </location>
</feature>
<dbReference type="InterPro" id="IPR004099">
    <property type="entry name" value="Pyr_nucl-diS_OxRdtase_dimer"/>
</dbReference>
<evidence type="ECO:0000256" key="16">
    <source>
        <dbReference type="RuleBase" id="RU003692"/>
    </source>
</evidence>
<dbReference type="Gene3D" id="3.30.390.30">
    <property type="match status" value="1"/>
</dbReference>
<dbReference type="Pfam" id="PF02852">
    <property type="entry name" value="Pyr_redox_dim"/>
    <property type="match status" value="1"/>
</dbReference>
<evidence type="ECO:0000259" key="17">
    <source>
        <dbReference type="Pfam" id="PF02852"/>
    </source>
</evidence>
<comment type="catalytic activity">
    <reaction evidence="12 16">
        <text>N(6)-[(R)-dihydrolipoyl]-L-lysyl-[protein] + NAD(+) = N(6)-[(R)-lipoyl]-L-lysyl-[protein] + NADH + H(+)</text>
        <dbReference type="Rhea" id="RHEA:15045"/>
        <dbReference type="Rhea" id="RHEA-COMP:10474"/>
        <dbReference type="Rhea" id="RHEA-COMP:10475"/>
        <dbReference type="ChEBI" id="CHEBI:15378"/>
        <dbReference type="ChEBI" id="CHEBI:57540"/>
        <dbReference type="ChEBI" id="CHEBI:57945"/>
        <dbReference type="ChEBI" id="CHEBI:83099"/>
        <dbReference type="ChEBI" id="CHEBI:83100"/>
        <dbReference type="EC" id="1.8.1.4"/>
    </reaction>
</comment>
<feature type="binding site" evidence="14">
    <location>
        <position position="50"/>
    </location>
    <ligand>
        <name>FAD</name>
        <dbReference type="ChEBI" id="CHEBI:57692"/>
    </ligand>
</feature>
<dbReference type="InterPro" id="IPR016156">
    <property type="entry name" value="FAD/NAD-linked_Rdtase_dimer_sf"/>
</dbReference>
<keyword evidence="6 16" id="KW-0285">Flavoprotein</keyword>
<dbReference type="InterPro" id="IPR023753">
    <property type="entry name" value="FAD/NAD-binding_dom"/>
</dbReference>
<gene>
    <name evidence="19" type="ORF">BHK98_07335</name>
</gene>
<keyword evidence="5" id="KW-0963">Cytoplasm</keyword>
<dbReference type="InterPro" id="IPR006258">
    <property type="entry name" value="Lipoamide_DH"/>
</dbReference>
<evidence type="ECO:0000256" key="1">
    <source>
        <dbReference type="ARBA" id="ARBA00004496"/>
    </source>
</evidence>
<dbReference type="PANTHER" id="PTHR22912">
    <property type="entry name" value="DISULFIDE OXIDOREDUCTASE"/>
    <property type="match status" value="1"/>
</dbReference>
<dbReference type="PANTHER" id="PTHR22912:SF217">
    <property type="entry name" value="DIHYDROLIPOYL DEHYDROGENASE"/>
    <property type="match status" value="1"/>
</dbReference>
<sequence>MSRKKVAVIGGGPGGYIAAIRAAQLGAEVSVIEMDKLGGTCLNIGCIPTKCMLHSAELLEQIRIQGPQIGVDVKGAQINFPQVMANKDKVSSQLVNGIGGLMHANGVSVIYGKASFVAPGELEIEGANGETEPVEADAVILATGSVNATPPIPGVNSTSACLDSTGMLSLTELPKSLVVIGAGVIGLELACAYASFGTKVTVVEAMDHALPMLDREITAVGMRHMKGMGIDIQMGTPVKSIEAITEGARVICEKKNGEEVSFQAEKVLVAVGRKANTEFLELATGGIENNRGKIIVDEHMRTNVEGIYAIGDCVEGHAQLAHTASCMGEVAAENIMGIDSVYDESTNPTCVYMEPEAAAVGLREDQLEAGTYKVGKFPMFANGKAIIMNGGEGLVKIIASAETEKILGMHIIGPRATDLIAEGAIAIRMGMTVEQLITTIHSHPTISETVREAALDLQGRTLNMPPVR</sequence>
<dbReference type="FunFam" id="3.30.390.30:FF:000001">
    <property type="entry name" value="Dihydrolipoyl dehydrogenase"/>
    <property type="match status" value="1"/>
</dbReference>
<evidence type="ECO:0000256" key="4">
    <source>
        <dbReference type="ARBA" id="ARBA00016961"/>
    </source>
</evidence>
<evidence type="ECO:0000256" key="5">
    <source>
        <dbReference type="ARBA" id="ARBA00022490"/>
    </source>
</evidence>
<keyword evidence="14" id="KW-0547">Nucleotide-binding</keyword>
<dbReference type="PIRSF" id="PIRSF000350">
    <property type="entry name" value="Mercury_reductase_MerA"/>
    <property type="match status" value="1"/>
</dbReference>
<name>A0A1Q9JI52_9FIRM</name>
<keyword evidence="20" id="KW-1185">Reference proteome</keyword>
<dbReference type="InterPro" id="IPR050151">
    <property type="entry name" value="Class-I_Pyr_Nuc-Dis_Oxidored"/>
</dbReference>
<evidence type="ECO:0000256" key="9">
    <source>
        <dbReference type="ARBA" id="ARBA00023027"/>
    </source>
</evidence>
<dbReference type="PROSITE" id="PS00076">
    <property type="entry name" value="PYRIDINE_REDOX_1"/>
    <property type="match status" value="1"/>
</dbReference>
<comment type="miscellaneous">
    <text evidence="16">The active site is a redox-active disulfide bond.</text>
</comment>
<evidence type="ECO:0000256" key="8">
    <source>
        <dbReference type="ARBA" id="ARBA00023002"/>
    </source>
</evidence>